<accession>Q5DFX0</accession>
<name>Q5DFX0_SCHJA</name>
<proteinExistence type="evidence at transcript level"/>
<dbReference type="EMBL" id="AY813554">
    <property type="protein sequence ID" value="AAW25286.1"/>
    <property type="molecule type" value="mRNA"/>
</dbReference>
<feature type="transmembrane region" description="Helical" evidence="1">
    <location>
        <begin position="124"/>
        <end position="145"/>
    </location>
</feature>
<keyword evidence="1" id="KW-0812">Transmembrane</keyword>
<keyword evidence="1" id="KW-1133">Transmembrane helix</keyword>
<feature type="transmembrane region" description="Helical" evidence="1">
    <location>
        <begin position="57"/>
        <end position="77"/>
    </location>
</feature>
<feature type="transmembrane region" description="Helical" evidence="1">
    <location>
        <begin position="97"/>
        <end position="117"/>
    </location>
</feature>
<organism evidence="2">
    <name type="scientific">Schistosoma japonicum</name>
    <name type="common">Blood fluke</name>
    <dbReference type="NCBI Taxonomy" id="6182"/>
    <lineage>
        <taxon>Eukaryota</taxon>
        <taxon>Metazoa</taxon>
        <taxon>Spiralia</taxon>
        <taxon>Lophotrochozoa</taxon>
        <taxon>Platyhelminthes</taxon>
        <taxon>Trematoda</taxon>
        <taxon>Digenea</taxon>
        <taxon>Strigeidida</taxon>
        <taxon>Schistosomatoidea</taxon>
        <taxon>Schistosomatidae</taxon>
        <taxon>Schistosoma</taxon>
    </lineage>
</organism>
<evidence type="ECO:0000313" key="2">
    <source>
        <dbReference type="EMBL" id="AAW25286.1"/>
    </source>
</evidence>
<protein>
    <submittedName>
        <fullName evidence="2">SJCHGC06907 protein</fullName>
    </submittedName>
</protein>
<evidence type="ECO:0000256" key="1">
    <source>
        <dbReference type="SAM" id="Phobius"/>
    </source>
</evidence>
<keyword evidence="1" id="KW-0472">Membrane</keyword>
<dbReference type="AlphaFoldDB" id="Q5DFX0"/>
<sequence length="146" mass="17038">MGREGPYKASWGELDQLLQELLVINKPSNQGYGLPLFSSPQTKAGLGRKKKTKINHFILKSVYSRGSSIILYTAYSISLRPNYAWTPILNFQPTYPFLPNYIDFLICLTSLTFCFNLKKSIYIYIYNFRHSYIVAYWITFVCFFLK</sequence>
<reference evidence="2" key="1">
    <citation type="submission" date="2004-11" db="EMBL/GenBank/DDBJ databases">
        <title>The full-length cDNA sequences of Schistosoma japonicum genes.</title>
        <authorList>
            <person name="Han Z."/>
        </authorList>
    </citation>
    <scope>NUCLEOTIDE SEQUENCE</scope>
</reference>
<reference evidence="2" key="2">
    <citation type="journal article" date="2006" name="PLoS Pathog.">
        <title>New perspectives on host-parasite interplay by comparative transcriptomic and proteomic analyses of Schistosoma japonicum.</title>
        <authorList>
            <person name="Liu F."/>
            <person name="Lu J."/>
            <person name="Hu W."/>
            <person name="Wang S.Y."/>
            <person name="Cui S.J."/>
            <person name="Chi M."/>
            <person name="Yan Q."/>
            <person name="Wang X.R."/>
            <person name="Song H.D."/>
            <person name="Xu X.N."/>
            <person name="Wang J.J."/>
            <person name="Zhang X.L."/>
            <person name="Zhang X."/>
            <person name="Wang Z.Q."/>
            <person name="Xue C.L."/>
            <person name="Brindley P.J."/>
            <person name="McManus D.P."/>
            <person name="Yang P.Y."/>
            <person name="Feng Z."/>
            <person name="Chen Z."/>
            <person name="Han Z.G."/>
        </authorList>
    </citation>
    <scope>NUCLEOTIDE SEQUENCE</scope>
</reference>